<dbReference type="RefSeq" id="WP_254748590.1">
    <property type="nucleotide sequence ID" value="NZ_JANCLV010000003.1"/>
</dbReference>
<dbReference type="Proteomes" id="UP001524318">
    <property type="component" value="Unassembled WGS sequence"/>
</dbReference>
<protein>
    <submittedName>
        <fullName evidence="3">Cytochrome P450</fullName>
    </submittedName>
</protein>
<dbReference type="SUPFAM" id="SSF48264">
    <property type="entry name" value="Cytochrome P450"/>
    <property type="match status" value="1"/>
</dbReference>
<organism evidence="3 4">
    <name type="scientific">Pseudarthrobacter humi</name>
    <dbReference type="NCBI Taxonomy" id="2952523"/>
    <lineage>
        <taxon>Bacteria</taxon>
        <taxon>Bacillati</taxon>
        <taxon>Actinomycetota</taxon>
        <taxon>Actinomycetes</taxon>
        <taxon>Micrococcales</taxon>
        <taxon>Micrococcaceae</taxon>
        <taxon>Pseudarthrobacter</taxon>
    </lineage>
</organism>
<accession>A0ABT1LML7</accession>
<proteinExistence type="inferred from homology"/>
<dbReference type="PANTHER" id="PTHR46696">
    <property type="entry name" value="P450, PUTATIVE (EUROFUNG)-RELATED"/>
    <property type="match status" value="1"/>
</dbReference>
<comment type="caution">
    <text evidence="3">The sequence shown here is derived from an EMBL/GenBank/DDBJ whole genome shotgun (WGS) entry which is preliminary data.</text>
</comment>
<reference evidence="3 4" key="1">
    <citation type="submission" date="2022-06" db="EMBL/GenBank/DDBJ databases">
        <title>Pseudarthrobacter sp. strain RMG13 Genome sequencing and assembly.</title>
        <authorList>
            <person name="Kim I."/>
        </authorList>
    </citation>
    <scope>NUCLEOTIDE SEQUENCE [LARGE SCALE GENOMIC DNA]</scope>
    <source>
        <strain evidence="3 4">RMG13</strain>
    </source>
</reference>
<feature type="region of interest" description="Disordered" evidence="2">
    <location>
        <begin position="1"/>
        <end position="31"/>
    </location>
</feature>
<evidence type="ECO:0000256" key="1">
    <source>
        <dbReference type="ARBA" id="ARBA00010617"/>
    </source>
</evidence>
<dbReference type="PANTHER" id="PTHR46696:SF1">
    <property type="entry name" value="CYTOCHROME P450 YJIB-RELATED"/>
    <property type="match status" value="1"/>
</dbReference>
<dbReference type="Gene3D" id="1.10.630.10">
    <property type="entry name" value="Cytochrome P450"/>
    <property type="match status" value="1"/>
</dbReference>
<evidence type="ECO:0000256" key="2">
    <source>
        <dbReference type="SAM" id="MobiDB-lite"/>
    </source>
</evidence>
<dbReference type="EMBL" id="JANCLV010000003">
    <property type="protein sequence ID" value="MCP8999359.1"/>
    <property type="molecule type" value="Genomic_DNA"/>
</dbReference>
<evidence type="ECO:0000313" key="3">
    <source>
        <dbReference type="EMBL" id="MCP8999359.1"/>
    </source>
</evidence>
<dbReference type="PROSITE" id="PS00086">
    <property type="entry name" value="CYTOCHROME_P450"/>
    <property type="match status" value="1"/>
</dbReference>
<name>A0ABT1LML7_9MICC</name>
<dbReference type="InterPro" id="IPR002397">
    <property type="entry name" value="Cyt_P450_B"/>
</dbReference>
<sequence>MNPALTTAGPVEPLVPGPGQTETPGQAGGASCPYLVVRDPDAVRDVLHRPADFSPANALVAVRPLEGPALRVLQRVRFALPPVLASNHTDTHAGIRKVVAGFFTPATVAAMEPRIRELAQDAARNAADQLDASGQVDLVQAVAAFPPAVVMLELLGLPVRDLADLKRWGLDSMELFWGWPDGNRQLELAHSAADFYVWLRKLVAESRAAPGRNLFKSLAEHGLSTTEICSLGYFLLIAGQETTTQLISTTLFRLLQGSAPVGWKDAATDAGSRAMVRHVLTTESSVPTWRRVAAHDTDLGGGLISVGTEILLELSGNHITSPAALASQPMPSEAARRGQSTGYGLVFGSGIHRCLGAKLAELEAAIVVQETATAMPDVHVQDHRPDWIQLLSFQAPRTVTVANSPRNLARHWR</sequence>
<keyword evidence="4" id="KW-1185">Reference proteome</keyword>
<dbReference type="InterPro" id="IPR017972">
    <property type="entry name" value="Cyt_P450_CS"/>
</dbReference>
<evidence type="ECO:0000313" key="4">
    <source>
        <dbReference type="Proteomes" id="UP001524318"/>
    </source>
</evidence>
<comment type="similarity">
    <text evidence="1">Belongs to the cytochrome P450 family.</text>
</comment>
<gene>
    <name evidence="3" type="ORF">NFC73_06345</name>
</gene>
<dbReference type="PRINTS" id="PR00359">
    <property type="entry name" value="BP450"/>
</dbReference>
<dbReference type="InterPro" id="IPR036396">
    <property type="entry name" value="Cyt_P450_sf"/>
</dbReference>